<dbReference type="Pfam" id="PF02518">
    <property type="entry name" value="HATPase_c"/>
    <property type="match status" value="1"/>
</dbReference>
<reference evidence="17 18" key="1">
    <citation type="submission" date="2016-10" db="EMBL/GenBank/DDBJ databases">
        <title>Complete Genome Sequence of Peptococcaceae strain DCMF.</title>
        <authorList>
            <person name="Edwards R.J."/>
            <person name="Holland S.I."/>
            <person name="Deshpande N.P."/>
            <person name="Wong Y.K."/>
            <person name="Ertan H."/>
            <person name="Manefield M."/>
            <person name="Russell T.L."/>
            <person name="Lee M.J."/>
        </authorList>
    </citation>
    <scope>NUCLEOTIDE SEQUENCE [LARGE SCALE GENOMIC DNA]</scope>
    <source>
        <strain evidence="17 18">DCMF</strain>
    </source>
</reference>
<dbReference type="EMBL" id="CP017634">
    <property type="protein sequence ID" value="ATW28669.1"/>
    <property type="molecule type" value="Genomic_DNA"/>
</dbReference>
<comment type="catalytic activity">
    <reaction evidence="1">
        <text>ATP + protein L-histidine = ADP + protein N-phospho-L-histidine.</text>
        <dbReference type="EC" id="2.7.13.3"/>
    </reaction>
</comment>
<dbReference type="FunFam" id="3.30.565.10:FF:000006">
    <property type="entry name" value="Sensor histidine kinase WalK"/>
    <property type="match status" value="1"/>
</dbReference>
<dbReference type="PROSITE" id="PS50885">
    <property type="entry name" value="HAMP"/>
    <property type="match status" value="1"/>
</dbReference>
<dbReference type="GO" id="GO:0005524">
    <property type="term" value="F:ATP binding"/>
    <property type="evidence" value="ECO:0007669"/>
    <property type="project" value="UniProtKB-KW"/>
</dbReference>
<dbReference type="Pfam" id="PF00512">
    <property type="entry name" value="HisKA"/>
    <property type="match status" value="1"/>
</dbReference>
<keyword evidence="4" id="KW-1003">Cell membrane</keyword>
<keyword evidence="7 14" id="KW-0812">Transmembrane</keyword>
<organism evidence="17 18">
    <name type="scientific">Formimonas warabiya</name>
    <dbReference type="NCBI Taxonomy" id="1761012"/>
    <lineage>
        <taxon>Bacteria</taxon>
        <taxon>Bacillati</taxon>
        <taxon>Bacillota</taxon>
        <taxon>Clostridia</taxon>
        <taxon>Eubacteriales</taxon>
        <taxon>Peptococcaceae</taxon>
        <taxon>Candidatus Formimonas</taxon>
    </lineage>
</organism>
<dbReference type="SMART" id="SM00304">
    <property type="entry name" value="HAMP"/>
    <property type="match status" value="1"/>
</dbReference>
<evidence type="ECO:0000256" key="2">
    <source>
        <dbReference type="ARBA" id="ARBA00004651"/>
    </source>
</evidence>
<keyword evidence="9" id="KW-0418">Kinase</keyword>
<feature type="domain" description="Histidine kinase" evidence="15">
    <location>
        <begin position="171"/>
        <end position="381"/>
    </location>
</feature>
<dbReference type="PRINTS" id="PR00344">
    <property type="entry name" value="BCTRLSENSOR"/>
</dbReference>
<dbReference type="Proteomes" id="UP000323521">
    <property type="component" value="Chromosome"/>
</dbReference>
<evidence type="ECO:0000256" key="7">
    <source>
        <dbReference type="ARBA" id="ARBA00022692"/>
    </source>
</evidence>
<dbReference type="SMART" id="SM00387">
    <property type="entry name" value="HATPase_c"/>
    <property type="match status" value="1"/>
</dbReference>
<evidence type="ECO:0000256" key="3">
    <source>
        <dbReference type="ARBA" id="ARBA00012438"/>
    </source>
</evidence>
<comment type="subcellular location">
    <subcellularLocation>
        <location evidence="2">Cell membrane</location>
        <topology evidence="2">Multi-pass membrane protein</topology>
    </subcellularLocation>
</comment>
<dbReference type="Pfam" id="PF00672">
    <property type="entry name" value="HAMP"/>
    <property type="match status" value="1"/>
</dbReference>
<evidence type="ECO:0000256" key="11">
    <source>
        <dbReference type="ARBA" id="ARBA00022989"/>
    </source>
</evidence>
<dbReference type="SUPFAM" id="SSF47384">
    <property type="entry name" value="Homodimeric domain of signal transducing histidine kinase"/>
    <property type="match status" value="1"/>
</dbReference>
<evidence type="ECO:0000256" key="14">
    <source>
        <dbReference type="SAM" id="Phobius"/>
    </source>
</evidence>
<dbReference type="CDD" id="cd00082">
    <property type="entry name" value="HisKA"/>
    <property type="match status" value="1"/>
</dbReference>
<dbReference type="SUPFAM" id="SSF158472">
    <property type="entry name" value="HAMP domain-like"/>
    <property type="match status" value="1"/>
</dbReference>
<evidence type="ECO:0000256" key="8">
    <source>
        <dbReference type="ARBA" id="ARBA00022741"/>
    </source>
</evidence>
<dbReference type="AlphaFoldDB" id="A0A3G1L215"/>
<evidence type="ECO:0000256" key="5">
    <source>
        <dbReference type="ARBA" id="ARBA00022553"/>
    </source>
</evidence>
<dbReference type="Gene3D" id="6.10.340.10">
    <property type="match status" value="1"/>
</dbReference>
<dbReference type="SMART" id="SM00388">
    <property type="entry name" value="HisKA"/>
    <property type="match status" value="1"/>
</dbReference>
<dbReference type="PROSITE" id="PS50109">
    <property type="entry name" value="HIS_KIN"/>
    <property type="match status" value="1"/>
</dbReference>
<proteinExistence type="predicted"/>
<accession>A0A3G1L215</accession>
<dbReference type="CDD" id="cd00075">
    <property type="entry name" value="HATPase"/>
    <property type="match status" value="1"/>
</dbReference>
<evidence type="ECO:0000256" key="4">
    <source>
        <dbReference type="ARBA" id="ARBA00022475"/>
    </source>
</evidence>
<evidence type="ECO:0000256" key="1">
    <source>
        <dbReference type="ARBA" id="ARBA00000085"/>
    </source>
</evidence>
<keyword evidence="6" id="KW-0808">Transferase</keyword>
<dbReference type="Gene3D" id="3.30.565.10">
    <property type="entry name" value="Histidine kinase-like ATPase, C-terminal domain"/>
    <property type="match status" value="1"/>
</dbReference>
<feature type="domain" description="HAMP" evidence="16">
    <location>
        <begin position="110"/>
        <end position="163"/>
    </location>
</feature>
<dbReference type="InterPro" id="IPR003661">
    <property type="entry name" value="HisK_dim/P_dom"/>
</dbReference>
<keyword evidence="11 14" id="KW-1133">Transmembrane helix</keyword>
<dbReference type="SUPFAM" id="SSF55874">
    <property type="entry name" value="ATPase domain of HSP90 chaperone/DNA topoisomerase II/histidine kinase"/>
    <property type="match status" value="1"/>
</dbReference>
<evidence type="ECO:0000259" key="16">
    <source>
        <dbReference type="PROSITE" id="PS50885"/>
    </source>
</evidence>
<dbReference type="InterPro" id="IPR004358">
    <property type="entry name" value="Sig_transdc_His_kin-like_C"/>
</dbReference>
<dbReference type="InterPro" id="IPR003660">
    <property type="entry name" value="HAMP_dom"/>
</dbReference>
<sequence>MNRISLRMRITLLSGAILLLCSLILTLGATYNARLQFNEVTLTDGTFTVVPDKIIPSGQAELYSNGTVTNFPETNVPILTEARKQFDTTNILILAFVSVLGMCLVYVVAGRSLRPIHDLSQTISQISEDNLRQRIPDDNRNDEVGALGRSFNIMLDRLEKSFLRQKQFSANVAHELKTPLATINAGIQVLHLDKNPSVSDYEETLATTERNVNRLMAVVDDLMSLYEQEEFETASIDLKNLFESILSELSPVLEERHIETEFRCGLKTVCGNQVLLYRACFNLVENAVKYNQEGGKILIETKAEEKAGQIMIADTGNGIPADELEQIFEPFYRVNKSRSRKAGGAGLGLSIVKTVIEKHGGKISVDSTLGQGSVFTISFVS</sequence>
<gene>
    <name evidence="17" type="ORF">DCMF_16460</name>
</gene>
<feature type="transmembrane region" description="Helical" evidence="14">
    <location>
        <begin position="91"/>
        <end position="109"/>
    </location>
</feature>
<dbReference type="EC" id="2.7.13.3" evidence="3"/>
<keyword evidence="8" id="KW-0547">Nucleotide-binding</keyword>
<dbReference type="InterPro" id="IPR036890">
    <property type="entry name" value="HATPase_C_sf"/>
</dbReference>
<evidence type="ECO:0000256" key="6">
    <source>
        <dbReference type="ARBA" id="ARBA00022679"/>
    </source>
</evidence>
<evidence type="ECO:0000256" key="9">
    <source>
        <dbReference type="ARBA" id="ARBA00022777"/>
    </source>
</evidence>
<evidence type="ECO:0000313" key="17">
    <source>
        <dbReference type="EMBL" id="ATW28669.1"/>
    </source>
</evidence>
<dbReference type="Gene3D" id="1.10.287.130">
    <property type="match status" value="1"/>
</dbReference>
<dbReference type="CDD" id="cd06225">
    <property type="entry name" value="HAMP"/>
    <property type="match status" value="1"/>
</dbReference>
<protein>
    <recommendedName>
        <fullName evidence="3">histidine kinase</fullName>
        <ecNumber evidence="3">2.7.13.3</ecNumber>
    </recommendedName>
</protein>
<evidence type="ECO:0000313" key="18">
    <source>
        <dbReference type="Proteomes" id="UP000323521"/>
    </source>
</evidence>
<evidence type="ECO:0000256" key="12">
    <source>
        <dbReference type="ARBA" id="ARBA00023012"/>
    </source>
</evidence>
<name>A0A3G1L215_FORW1</name>
<evidence type="ECO:0000256" key="13">
    <source>
        <dbReference type="ARBA" id="ARBA00023136"/>
    </source>
</evidence>
<evidence type="ECO:0000256" key="10">
    <source>
        <dbReference type="ARBA" id="ARBA00022840"/>
    </source>
</evidence>
<keyword evidence="5" id="KW-0597">Phosphoprotein</keyword>
<keyword evidence="10" id="KW-0067">ATP-binding</keyword>
<keyword evidence="13 14" id="KW-0472">Membrane</keyword>
<dbReference type="InterPro" id="IPR036097">
    <property type="entry name" value="HisK_dim/P_sf"/>
</dbReference>
<dbReference type="InterPro" id="IPR003594">
    <property type="entry name" value="HATPase_dom"/>
</dbReference>
<dbReference type="GO" id="GO:0005886">
    <property type="term" value="C:plasma membrane"/>
    <property type="evidence" value="ECO:0007669"/>
    <property type="project" value="UniProtKB-SubCell"/>
</dbReference>
<dbReference type="PANTHER" id="PTHR45528">
    <property type="entry name" value="SENSOR HISTIDINE KINASE CPXA"/>
    <property type="match status" value="1"/>
</dbReference>
<dbReference type="KEGG" id="fwa:DCMF_16460"/>
<dbReference type="InterPro" id="IPR050398">
    <property type="entry name" value="HssS/ArlS-like"/>
</dbReference>
<evidence type="ECO:0000259" key="15">
    <source>
        <dbReference type="PROSITE" id="PS50109"/>
    </source>
</evidence>
<keyword evidence="18" id="KW-1185">Reference proteome</keyword>
<dbReference type="PANTHER" id="PTHR45528:SF1">
    <property type="entry name" value="SENSOR HISTIDINE KINASE CPXA"/>
    <property type="match status" value="1"/>
</dbReference>
<dbReference type="InterPro" id="IPR005467">
    <property type="entry name" value="His_kinase_dom"/>
</dbReference>
<keyword evidence="12" id="KW-0902">Two-component regulatory system</keyword>
<dbReference type="GO" id="GO:0000155">
    <property type="term" value="F:phosphorelay sensor kinase activity"/>
    <property type="evidence" value="ECO:0007669"/>
    <property type="project" value="InterPro"/>
</dbReference>